<evidence type="ECO:0000259" key="6">
    <source>
        <dbReference type="PROSITE" id="PS50893"/>
    </source>
</evidence>
<feature type="compositionally biased region" description="Polar residues" evidence="5">
    <location>
        <begin position="408"/>
        <end position="417"/>
    </location>
</feature>
<dbReference type="InterPro" id="IPR027417">
    <property type="entry name" value="P-loop_NTPase"/>
</dbReference>
<accession>A0ABP9BW54</accession>
<name>A0ABP9BW54_9MICC</name>
<keyword evidence="3" id="KW-0547">Nucleotide-binding</keyword>
<dbReference type="InterPro" id="IPR015856">
    <property type="entry name" value="ABC_transpr_CbiO/EcfA_su"/>
</dbReference>
<dbReference type="PROSITE" id="PS50893">
    <property type="entry name" value="ABC_TRANSPORTER_2"/>
    <property type="match status" value="1"/>
</dbReference>
<evidence type="ECO:0000256" key="2">
    <source>
        <dbReference type="ARBA" id="ARBA00022448"/>
    </source>
</evidence>
<dbReference type="Pfam" id="PF00005">
    <property type="entry name" value="ABC_tran"/>
    <property type="match status" value="1"/>
</dbReference>
<dbReference type="InterPro" id="IPR003439">
    <property type="entry name" value="ABC_transporter-like_ATP-bd"/>
</dbReference>
<dbReference type="EMBL" id="BAABKP010000007">
    <property type="protein sequence ID" value="GAA4800549.1"/>
    <property type="molecule type" value="Genomic_DNA"/>
</dbReference>
<dbReference type="GO" id="GO:0005524">
    <property type="term" value="F:ATP binding"/>
    <property type="evidence" value="ECO:0007669"/>
    <property type="project" value="UniProtKB-KW"/>
</dbReference>
<evidence type="ECO:0000313" key="8">
    <source>
        <dbReference type="Proteomes" id="UP001500187"/>
    </source>
</evidence>
<dbReference type="Proteomes" id="UP001500187">
    <property type="component" value="Unassembled WGS sequence"/>
</dbReference>
<dbReference type="RefSeq" id="WP_345447320.1">
    <property type="nucleotide sequence ID" value="NZ_BAABKP010000007.1"/>
</dbReference>
<keyword evidence="4 7" id="KW-0067">ATP-binding</keyword>
<keyword evidence="8" id="KW-1185">Reference proteome</keyword>
<evidence type="ECO:0000256" key="3">
    <source>
        <dbReference type="ARBA" id="ARBA00022741"/>
    </source>
</evidence>
<sequence>MTVLSSSDLLHLDNPRVRVLVTGQDGSGKSQTAQDYADAHGGIYMPCAPYAHMSGLATTVSDEIALGLERRVGSVNELTVAVQAIAADLGIEELLGADPLKLSGGQTQLVALAALLSLGAPALAIDEPLRGLDQHMQERVLETLCAYKGPVLWVSVRPTARERESASHVLDLGQEKNDYQPLALQLPARQPITLSAQELGVSPLTPVWRRRRTKQAAPLLQQNVSLQLKSGETLLVSGANGSGKSTLLRTLAGLQTPASGVVLAGEKKPATLPAPQRVRSVQLVAQSPAHHFLSPTVAEELKLGAGADSSQQVREGLLAAIGLRGQENIHPLDLLPAQQRLLTVASALAGATPCLLLDEPTEQLDDHGLQCLINLLQAHVGAGGSLVIATHDPALNTALHGTHLHLTSTSKMRSPIQSAMLDRHPPP</sequence>
<comment type="caution">
    <text evidence="7">The sequence shown here is derived from an EMBL/GenBank/DDBJ whole genome shotgun (WGS) entry which is preliminary data.</text>
</comment>
<keyword evidence="2" id="KW-0813">Transport</keyword>
<comment type="similarity">
    <text evidence="1">Belongs to the ABC transporter superfamily.</text>
</comment>
<dbReference type="SMART" id="SM00382">
    <property type="entry name" value="AAA"/>
    <property type="match status" value="2"/>
</dbReference>
<protein>
    <submittedName>
        <fullName evidence="7">ATP-binding cassette domain-containing protein</fullName>
    </submittedName>
</protein>
<reference evidence="8" key="1">
    <citation type="journal article" date="2019" name="Int. J. Syst. Evol. Microbiol.">
        <title>The Global Catalogue of Microorganisms (GCM) 10K type strain sequencing project: providing services to taxonomists for standard genome sequencing and annotation.</title>
        <authorList>
            <consortium name="The Broad Institute Genomics Platform"/>
            <consortium name="The Broad Institute Genome Sequencing Center for Infectious Disease"/>
            <person name="Wu L."/>
            <person name="Ma J."/>
        </authorList>
    </citation>
    <scope>NUCLEOTIDE SEQUENCE [LARGE SCALE GENOMIC DNA]</scope>
    <source>
        <strain evidence="8">JCM 18541</strain>
    </source>
</reference>
<dbReference type="InterPro" id="IPR003593">
    <property type="entry name" value="AAA+_ATPase"/>
</dbReference>
<evidence type="ECO:0000313" key="7">
    <source>
        <dbReference type="EMBL" id="GAA4800549.1"/>
    </source>
</evidence>
<dbReference type="PANTHER" id="PTHR43553">
    <property type="entry name" value="HEAVY METAL TRANSPORTER"/>
    <property type="match status" value="1"/>
</dbReference>
<evidence type="ECO:0000256" key="4">
    <source>
        <dbReference type="ARBA" id="ARBA00022840"/>
    </source>
</evidence>
<dbReference type="Gene3D" id="3.40.50.300">
    <property type="entry name" value="P-loop containing nucleotide triphosphate hydrolases"/>
    <property type="match status" value="2"/>
</dbReference>
<dbReference type="InterPro" id="IPR050095">
    <property type="entry name" value="ECF_ABC_transporter_ATP-bd"/>
</dbReference>
<dbReference type="CDD" id="cd03225">
    <property type="entry name" value="ABC_cobalt_CbiO_domain1"/>
    <property type="match status" value="1"/>
</dbReference>
<feature type="domain" description="ABC transporter" evidence="6">
    <location>
        <begin position="202"/>
        <end position="425"/>
    </location>
</feature>
<gene>
    <name evidence="7" type="ORF">GCM10023352_20760</name>
</gene>
<feature type="region of interest" description="Disordered" evidence="5">
    <location>
        <begin position="408"/>
        <end position="427"/>
    </location>
</feature>
<dbReference type="SUPFAM" id="SSF52540">
    <property type="entry name" value="P-loop containing nucleoside triphosphate hydrolases"/>
    <property type="match status" value="2"/>
</dbReference>
<evidence type="ECO:0000256" key="1">
    <source>
        <dbReference type="ARBA" id="ARBA00005417"/>
    </source>
</evidence>
<evidence type="ECO:0000256" key="5">
    <source>
        <dbReference type="SAM" id="MobiDB-lite"/>
    </source>
</evidence>
<dbReference type="PANTHER" id="PTHR43553:SF1">
    <property type="entry name" value="ABC TRANSPORTER I FAMILY MEMBER 11, CHLOROPLASTIC"/>
    <property type="match status" value="1"/>
</dbReference>
<organism evidence="7 8">
    <name type="scientific">Rothia endophytica</name>
    <dbReference type="NCBI Taxonomy" id="1324766"/>
    <lineage>
        <taxon>Bacteria</taxon>
        <taxon>Bacillati</taxon>
        <taxon>Actinomycetota</taxon>
        <taxon>Actinomycetes</taxon>
        <taxon>Micrococcales</taxon>
        <taxon>Micrococcaceae</taxon>
        <taxon>Rothia</taxon>
    </lineage>
</organism>
<proteinExistence type="inferred from homology"/>